<dbReference type="RefSeq" id="WP_143489917.1">
    <property type="nucleotide sequence ID" value="NZ_VJOY01000018.1"/>
</dbReference>
<protein>
    <submittedName>
        <fullName evidence="1">DUF2789 domain-containing protein</fullName>
    </submittedName>
</protein>
<gene>
    <name evidence="1" type="ORF">FM069_18845</name>
</gene>
<dbReference type="Proteomes" id="UP000315235">
    <property type="component" value="Unassembled WGS sequence"/>
</dbReference>
<sequence>MELPNPDLSTLFAQLGLDNDPASIDAFIAEHYPLPDDVKVTEAPFWSKAQRTLLKDEMMGDGDWAPVVDELNVRLHASAK</sequence>
<dbReference type="Gene3D" id="1.10.10.1130">
    <property type="entry name" value="Uncharacterised protein PF10982, DUF2789"/>
    <property type="match status" value="1"/>
</dbReference>
<dbReference type="OrthoDB" id="5828847at2"/>
<dbReference type="Pfam" id="PF10982">
    <property type="entry name" value="DUF2789"/>
    <property type="match status" value="1"/>
</dbReference>
<evidence type="ECO:0000313" key="1">
    <source>
        <dbReference type="EMBL" id="TRX73232.1"/>
    </source>
</evidence>
<proteinExistence type="predicted"/>
<organism evidence="1 2">
    <name type="scientific">Pseudomonas mangiferae</name>
    <dbReference type="NCBI Taxonomy" id="2593654"/>
    <lineage>
        <taxon>Bacteria</taxon>
        <taxon>Pseudomonadati</taxon>
        <taxon>Pseudomonadota</taxon>
        <taxon>Gammaproteobacteria</taxon>
        <taxon>Pseudomonadales</taxon>
        <taxon>Pseudomonadaceae</taxon>
        <taxon>Pseudomonas</taxon>
    </lineage>
</organism>
<reference evidence="1 2" key="1">
    <citation type="submission" date="2019-07" db="EMBL/GenBank/DDBJ databases">
        <title>Pseudomonas mangiferae sp. nov., isolated from bark of mango tree in Thailand.</title>
        <authorList>
            <person name="Srisuk N."/>
            <person name="Anurat P."/>
        </authorList>
    </citation>
    <scope>NUCLEOTIDE SEQUENCE [LARGE SCALE GENOMIC DNA]</scope>
    <source>
        <strain evidence="1 2">DMKU_BBB3-04</strain>
    </source>
</reference>
<accession>A0A553GUQ1</accession>
<keyword evidence="2" id="KW-1185">Reference proteome</keyword>
<dbReference type="InterPro" id="IPR021250">
    <property type="entry name" value="DUF2789"/>
</dbReference>
<comment type="caution">
    <text evidence="1">The sequence shown here is derived from an EMBL/GenBank/DDBJ whole genome shotgun (WGS) entry which is preliminary data.</text>
</comment>
<evidence type="ECO:0000313" key="2">
    <source>
        <dbReference type="Proteomes" id="UP000315235"/>
    </source>
</evidence>
<dbReference type="AlphaFoldDB" id="A0A553GUQ1"/>
<dbReference type="InterPro" id="IPR038086">
    <property type="entry name" value="DUF2789_sf"/>
</dbReference>
<dbReference type="EMBL" id="VJOY01000018">
    <property type="protein sequence ID" value="TRX73232.1"/>
    <property type="molecule type" value="Genomic_DNA"/>
</dbReference>
<name>A0A553GUQ1_9PSED</name>